<dbReference type="GO" id="GO:0009279">
    <property type="term" value="C:cell outer membrane"/>
    <property type="evidence" value="ECO:0007669"/>
    <property type="project" value="UniProtKB-SubCell"/>
</dbReference>
<evidence type="ECO:0000256" key="10">
    <source>
        <dbReference type="ARBA" id="ARBA00023186"/>
    </source>
</evidence>
<keyword evidence="6" id="KW-0732">Signal</keyword>
<reference evidence="13 14" key="1">
    <citation type="submission" date="2019-01" db="EMBL/GenBank/DDBJ databases">
        <title>Pseudolysobacter antarctica gen. nov., sp. nov., isolated from Fildes Peninsula, Antarctica.</title>
        <authorList>
            <person name="Wei Z."/>
            <person name="Peng F."/>
        </authorList>
    </citation>
    <scope>NUCLEOTIDE SEQUENCE [LARGE SCALE GENOMIC DNA]</scope>
    <source>
        <strain evidence="13 14">AQ6-296</strain>
    </source>
</reference>
<evidence type="ECO:0000256" key="7">
    <source>
        <dbReference type="ARBA" id="ARBA00022927"/>
    </source>
</evidence>
<evidence type="ECO:0000256" key="8">
    <source>
        <dbReference type="ARBA" id="ARBA00023136"/>
    </source>
</evidence>
<evidence type="ECO:0000256" key="12">
    <source>
        <dbReference type="ARBA" id="ARBA00023288"/>
    </source>
</evidence>
<keyword evidence="11" id="KW-0998">Cell outer membrane</keyword>
<evidence type="ECO:0000256" key="4">
    <source>
        <dbReference type="ARBA" id="ARBA00016202"/>
    </source>
</evidence>
<keyword evidence="14" id="KW-1185">Reference proteome</keyword>
<dbReference type="AlphaFoldDB" id="A0A411HM39"/>
<comment type="subunit">
    <text evidence="3">Monomer.</text>
</comment>
<keyword evidence="10" id="KW-0143">Chaperone</keyword>
<evidence type="ECO:0000256" key="1">
    <source>
        <dbReference type="ARBA" id="ARBA00004459"/>
    </source>
</evidence>
<dbReference type="EMBL" id="CP035704">
    <property type="protein sequence ID" value="QBB71591.1"/>
    <property type="molecule type" value="Genomic_DNA"/>
</dbReference>
<evidence type="ECO:0000256" key="11">
    <source>
        <dbReference type="ARBA" id="ARBA00023237"/>
    </source>
</evidence>
<dbReference type="NCBIfam" id="TIGR00548">
    <property type="entry name" value="lolB"/>
    <property type="match status" value="1"/>
</dbReference>
<organism evidence="13 14">
    <name type="scientific">Pseudolysobacter antarcticus</name>
    <dbReference type="NCBI Taxonomy" id="2511995"/>
    <lineage>
        <taxon>Bacteria</taxon>
        <taxon>Pseudomonadati</taxon>
        <taxon>Pseudomonadota</taxon>
        <taxon>Gammaproteobacteria</taxon>
        <taxon>Lysobacterales</taxon>
        <taxon>Rhodanobacteraceae</taxon>
        <taxon>Pseudolysobacter</taxon>
    </lineage>
</organism>
<keyword evidence="8" id="KW-0472">Membrane</keyword>
<evidence type="ECO:0000313" key="13">
    <source>
        <dbReference type="EMBL" id="QBB71591.1"/>
    </source>
</evidence>
<keyword evidence="9" id="KW-0564">Palmitate</keyword>
<evidence type="ECO:0000256" key="6">
    <source>
        <dbReference type="ARBA" id="ARBA00022729"/>
    </source>
</evidence>
<dbReference type="RefSeq" id="WP_129834743.1">
    <property type="nucleotide sequence ID" value="NZ_CP035704.1"/>
</dbReference>
<keyword evidence="7" id="KW-0653">Protein transport</keyword>
<dbReference type="GO" id="GO:0015031">
    <property type="term" value="P:protein transport"/>
    <property type="evidence" value="ECO:0007669"/>
    <property type="project" value="UniProtKB-KW"/>
</dbReference>
<comment type="subcellular location">
    <subcellularLocation>
        <location evidence="1">Cell outer membrane</location>
        <topology evidence="1">Lipid-anchor</topology>
    </subcellularLocation>
</comment>
<accession>A0A411HM39</accession>
<keyword evidence="12 13" id="KW-0449">Lipoprotein</keyword>
<gene>
    <name evidence="13" type="primary">lolB</name>
    <name evidence="13" type="ORF">ELE36_15180</name>
</gene>
<sequence>MNSCAGLARNVASWLVVLTALTLAACAPVRLREDSNLAQAQSAREAALGAQSNWTLKARIAVSNGDDGGSGELEWQQHGDRYDFTVHAPVTGKTWHLHGDAHEAILEGVEAMPLVGTDPAELLRDKVGWIVPLHELTAWVRALRAPQGKAQISYNDHSLPAVLQQSGWTVEYKEYFDTLNPPLPRKVFAAKPPYRVRMVIERWSFDP</sequence>
<dbReference type="CDD" id="cd16326">
    <property type="entry name" value="LolB"/>
    <property type="match status" value="1"/>
</dbReference>
<comment type="similarity">
    <text evidence="2">Belongs to the LolB family.</text>
</comment>
<keyword evidence="5" id="KW-0813">Transport</keyword>
<dbReference type="InterPro" id="IPR029046">
    <property type="entry name" value="LolA/LolB/LppX"/>
</dbReference>
<dbReference type="Gene3D" id="2.50.20.10">
    <property type="entry name" value="Lipoprotein localisation LolA/LolB/LppX"/>
    <property type="match status" value="1"/>
</dbReference>
<proteinExistence type="inferred from homology"/>
<dbReference type="OrthoDB" id="9797618at2"/>
<evidence type="ECO:0000256" key="5">
    <source>
        <dbReference type="ARBA" id="ARBA00022448"/>
    </source>
</evidence>
<dbReference type="Proteomes" id="UP000291562">
    <property type="component" value="Chromosome"/>
</dbReference>
<name>A0A411HM39_9GAMM</name>
<evidence type="ECO:0000256" key="3">
    <source>
        <dbReference type="ARBA" id="ARBA00011245"/>
    </source>
</evidence>
<dbReference type="Pfam" id="PF03550">
    <property type="entry name" value="LolB"/>
    <property type="match status" value="1"/>
</dbReference>
<dbReference type="InterPro" id="IPR004565">
    <property type="entry name" value="OM_lipoprot_LolB"/>
</dbReference>
<evidence type="ECO:0000256" key="9">
    <source>
        <dbReference type="ARBA" id="ARBA00023139"/>
    </source>
</evidence>
<protein>
    <recommendedName>
        <fullName evidence="4">Outer-membrane lipoprotein LolB</fullName>
    </recommendedName>
</protein>
<dbReference type="KEGG" id="xbc:ELE36_15180"/>
<evidence type="ECO:0000256" key="2">
    <source>
        <dbReference type="ARBA" id="ARBA00009696"/>
    </source>
</evidence>
<dbReference type="SUPFAM" id="SSF89392">
    <property type="entry name" value="Prokaryotic lipoproteins and lipoprotein localization factors"/>
    <property type="match status" value="1"/>
</dbReference>
<evidence type="ECO:0000313" key="14">
    <source>
        <dbReference type="Proteomes" id="UP000291562"/>
    </source>
</evidence>